<evidence type="ECO:0000313" key="2">
    <source>
        <dbReference type="Proteomes" id="UP000821845"/>
    </source>
</evidence>
<evidence type="ECO:0000313" key="1">
    <source>
        <dbReference type="EMBL" id="KAH6925264.1"/>
    </source>
</evidence>
<accession>A0ACB7RUY5</accession>
<gene>
    <name evidence="1" type="ORF">HPB50_003161</name>
</gene>
<dbReference type="Proteomes" id="UP000821845">
    <property type="component" value="Chromosome 7"/>
</dbReference>
<reference evidence="1" key="1">
    <citation type="submission" date="2020-05" db="EMBL/GenBank/DDBJ databases">
        <title>Large-scale comparative analyses of tick genomes elucidate their genetic diversity and vector capacities.</title>
        <authorList>
            <person name="Jia N."/>
            <person name="Wang J."/>
            <person name="Shi W."/>
            <person name="Du L."/>
            <person name="Sun Y."/>
            <person name="Zhan W."/>
            <person name="Jiang J."/>
            <person name="Wang Q."/>
            <person name="Zhang B."/>
            <person name="Ji P."/>
            <person name="Sakyi L.B."/>
            <person name="Cui X."/>
            <person name="Yuan T."/>
            <person name="Jiang B."/>
            <person name="Yang W."/>
            <person name="Lam T.T.-Y."/>
            <person name="Chang Q."/>
            <person name="Ding S."/>
            <person name="Wang X."/>
            <person name="Zhu J."/>
            <person name="Ruan X."/>
            <person name="Zhao L."/>
            <person name="Wei J."/>
            <person name="Que T."/>
            <person name="Du C."/>
            <person name="Cheng J."/>
            <person name="Dai P."/>
            <person name="Han X."/>
            <person name="Huang E."/>
            <person name="Gao Y."/>
            <person name="Liu J."/>
            <person name="Shao H."/>
            <person name="Ye R."/>
            <person name="Li L."/>
            <person name="Wei W."/>
            <person name="Wang X."/>
            <person name="Wang C."/>
            <person name="Yang T."/>
            <person name="Huo Q."/>
            <person name="Li W."/>
            <person name="Guo W."/>
            <person name="Chen H."/>
            <person name="Zhou L."/>
            <person name="Ni X."/>
            <person name="Tian J."/>
            <person name="Zhou Y."/>
            <person name="Sheng Y."/>
            <person name="Liu T."/>
            <person name="Pan Y."/>
            <person name="Xia L."/>
            <person name="Li J."/>
            <person name="Zhao F."/>
            <person name="Cao W."/>
        </authorList>
    </citation>
    <scope>NUCLEOTIDE SEQUENCE</scope>
    <source>
        <strain evidence="1">Hyas-2018</strain>
    </source>
</reference>
<proteinExistence type="predicted"/>
<dbReference type="EMBL" id="CM023487">
    <property type="protein sequence ID" value="KAH6925264.1"/>
    <property type="molecule type" value="Genomic_DNA"/>
</dbReference>
<organism evidence="1 2">
    <name type="scientific">Hyalomma asiaticum</name>
    <name type="common">Tick</name>
    <dbReference type="NCBI Taxonomy" id="266040"/>
    <lineage>
        <taxon>Eukaryota</taxon>
        <taxon>Metazoa</taxon>
        <taxon>Ecdysozoa</taxon>
        <taxon>Arthropoda</taxon>
        <taxon>Chelicerata</taxon>
        <taxon>Arachnida</taxon>
        <taxon>Acari</taxon>
        <taxon>Parasitiformes</taxon>
        <taxon>Ixodida</taxon>
        <taxon>Ixodoidea</taxon>
        <taxon>Ixodidae</taxon>
        <taxon>Hyalomminae</taxon>
        <taxon>Hyalomma</taxon>
    </lineage>
</organism>
<name>A0ACB7RUY5_HYAAI</name>
<comment type="caution">
    <text evidence="1">The sequence shown here is derived from an EMBL/GenBank/DDBJ whole genome shotgun (WGS) entry which is preliminary data.</text>
</comment>
<sequence length="305" mass="31676">MRRGLGIRIRAKETRRKRQTLDSIVQANRTLNAAGSSLPCDEIAKHSAGGGDDDDDAAAATSSSSPSPSRKTSDRSLNSSSTAITTAPTPPRSERRRSRTCWNPSTSPNSVARPCRQSRDRKTTTSTSALDRQGTAVAAPPPSAAAELRAAALPIWEALVALVTSVFYFLGAVLQIFWRRVVKRNRTPRSGTGAQGQAAAGESASKTSSTSGGAPPEETAGGGSGGSTPTPRQQHPSVAPSDLGDDVGSSSVGDLSGDYPDDALEGGVGGDGSRVVRRGSLRPTYKDPPPVYKEPDAIVVRENGA</sequence>
<protein>
    <submittedName>
        <fullName evidence="1">Uncharacterized protein</fullName>
    </submittedName>
</protein>
<keyword evidence="2" id="KW-1185">Reference proteome</keyword>